<protein>
    <submittedName>
        <fullName evidence="2">Uncharacterized protein</fullName>
    </submittedName>
</protein>
<keyword evidence="3" id="KW-1185">Reference proteome</keyword>
<gene>
    <name evidence="2" type="ORF">IQ16_01770</name>
</gene>
<dbReference type="AlphaFoldDB" id="A0A562RX32"/>
<feature type="compositionally biased region" description="Basic and acidic residues" evidence="1">
    <location>
        <begin position="65"/>
        <end position="81"/>
    </location>
</feature>
<dbReference type="Proteomes" id="UP000316291">
    <property type="component" value="Unassembled WGS sequence"/>
</dbReference>
<organism evidence="2 3">
    <name type="scientific">Bradyrhizobium huanghuaihaiense</name>
    <dbReference type="NCBI Taxonomy" id="990078"/>
    <lineage>
        <taxon>Bacteria</taxon>
        <taxon>Pseudomonadati</taxon>
        <taxon>Pseudomonadota</taxon>
        <taxon>Alphaproteobacteria</taxon>
        <taxon>Hyphomicrobiales</taxon>
        <taxon>Nitrobacteraceae</taxon>
        <taxon>Bradyrhizobium</taxon>
    </lineage>
</organism>
<evidence type="ECO:0000313" key="2">
    <source>
        <dbReference type="EMBL" id="TWI73632.1"/>
    </source>
</evidence>
<dbReference type="EMBL" id="VLLA01000003">
    <property type="protein sequence ID" value="TWI73632.1"/>
    <property type="molecule type" value="Genomic_DNA"/>
</dbReference>
<evidence type="ECO:0000313" key="3">
    <source>
        <dbReference type="Proteomes" id="UP000316291"/>
    </source>
</evidence>
<proteinExistence type="predicted"/>
<dbReference type="OrthoDB" id="9893215at2"/>
<comment type="caution">
    <text evidence="2">The sequence shown here is derived from an EMBL/GenBank/DDBJ whole genome shotgun (WGS) entry which is preliminary data.</text>
</comment>
<feature type="region of interest" description="Disordered" evidence="1">
    <location>
        <begin position="61"/>
        <end position="81"/>
    </location>
</feature>
<evidence type="ECO:0000256" key="1">
    <source>
        <dbReference type="SAM" id="MobiDB-lite"/>
    </source>
</evidence>
<reference evidence="2 3" key="1">
    <citation type="journal article" date="2015" name="Stand. Genomic Sci.">
        <title>Genomic Encyclopedia of Bacterial and Archaeal Type Strains, Phase III: the genomes of soil and plant-associated and newly described type strains.</title>
        <authorList>
            <person name="Whitman W.B."/>
            <person name="Woyke T."/>
            <person name="Klenk H.P."/>
            <person name="Zhou Y."/>
            <person name="Lilburn T.G."/>
            <person name="Beck B.J."/>
            <person name="De Vos P."/>
            <person name="Vandamme P."/>
            <person name="Eisen J.A."/>
            <person name="Garrity G."/>
            <person name="Hugenholtz P."/>
            <person name="Kyrpides N.C."/>
        </authorList>
    </citation>
    <scope>NUCLEOTIDE SEQUENCE [LARGE SCALE GENOMIC DNA]</scope>
    <source>
        <strain evidence="2 3">CGMCC 1.10948</strain>
    </source>
</reference>
<name>A0A562RX32_9BRAD</name>
<sequence>MSERLLSPYRRAGKLLGLVRELSSFCEQHEQSDLAGGLSFDEVIEAERQLGEVARWMKQLGSPRAPKERAADHVPAMEESF</sequence>
<dbReference type="RefSeq" id="WP_145831393.1">
    <property type="nucleotide sequence ID" value="NZ_VLLA01000003.1"/>
</dbReference>
<accession>A0A562RX32</accession>